<gene>
    <name evidence="1" type="ORF">AFUS01_LOCUS39524</name>
</gene>
<evidence type="ECO:0000313" key="2">
    <source>
        <dbReference type="Proteomes" id="UP000708208"/>
    </source>
</evidence>
<accession>A0A8J2LCL5</accession>
<sequence>MSPRNGKLYMFLPEKFVPAPVLYASTAHGMQIADIGSSEGHFMNLPTRLSMNFLKIPNAFQPLPFDWFCPS</sequence>
<dbReference type="Proteomes" id="UP000708208">
    <property type="component" value="Unassembled WGS sequence"/>
</dbReference>
<name>A0A8J2LCL5_9HEXA</name>
<protein>
    <submittedName>
        <fullName evidence="1">Uncharacterized protein</fullName>
    </submittedName>
</protein>
<dbReference type="AlphaFoldDB" id="A0A8J2LCL5"/>
<proteinExistence type="predicted"/>
<comment type="caution">
    <text evidence="1">The sequence shown here is derived from an EMBL/GenBank/DDBJ whole genome shotgun (WGS) entry which is preliminary data.</text>
</comment>
<evidence type="ECO:0000313" key="1">
    <source>
        <dbReference type="EMBL" id="CAG7829672.1"/>
    </source>
</evidence>
<dbReference type="EMBL" id="CAJVCH010552482">
    <property type="protein sequence ID" value="CAG7829672.1"/>
    <property type="molecule type" value="Genomic_DNA"/>
</dbReference>
<keyword evidence="2" id="KW-1185">Reference proteome</keyword>
<feature type="non-terminal residue" evidence="1">
    <location>
        <position position="1"/>
    </location>
</feature>
<organism evidence="1 2">
    <name type="scientific">Allacma fusca</name>
    <dbReference type="NCBI Taxonomy" id="39272"/>
    <lineage>
        <taxon>Eukaryota</taxon>
        <taxon>Metazoa</taxon>
        <taxon>Ecdysozoa</taxon>
        <taxon>Arthropoda</taxon>
        <taxon>Hexapoda</taxon>
        <taxon>Collembola</taxon>
        <taxon>Symphypleona</taxon>
        <taxon>Sminthuridae</taxon>
        <taxon>Allacma</taxon>
    </lineage>
</organism>
<reference evidence="1" key="1">
    <citation type="submission" date="2021-06" db="EMBL/GenBank/DDBJ databases">
        <authorList>
            <person name="Hodson N. C."/>
            <person name="Mongue J. A."/>
            <person name="Jaron S. K."/>
        </authorList>
    </citation>
    <scope>NUCLEOTIDE SEQUENCE</scope>
</reference>